<sequence>MIYLKNTLLLFVFASLTMTACKNGQNSKKMTPENSEVYKGTASVSQGSATVLTQNIFECDRGREAPIGTSTATDGSNWTVPAEVNFTDDNFPYASDLFNPCTKVEYRTADEALAALDGTDIIEVDADGEVVTAYVFADNYFEMYINGIPVGKDNVPFTQFNSNIVRFKVNIPFTIAMKLVDWEENSGLGSEANRDQAFHPGDGGMVAVFKDAKNDIIATTDASWKAQTFYTAPLKDLSCASEEGALRLSETCSTEDSNDGTSYYALHWKTPTNWQLTDFDDAEWPNATEFTNNTIGVDNKPSYTNFTNIFDDSATDAKFIWSTNVILDNEVLVRYTVK</sequence>
<protein>
    <submittedName>
        <fullName evidence="1">Uncharacterized protein</fullName>
    </submittedName>
</protein>
<comment type="caution">
    <text evidence="1">The sequence shown here is derived from an EMBL/GenBank/DDBJ whole genome shotgun (WGS) entry which is preliminary data.</text>
</comment>
<reference evidence="1" key="1">
    <citation type="journal article" date="2015" name="Nature">
        <title>Complex archaea that bridge the gap between prokaryotes and eukaryotes.</title>
        <authorList>
            <person name="Spang A."/>
            <person name="Saw J.H."/>
            <person name="Jorgensen S.L."/>
            <person name="Zaremba-Niedzwiedzka K."/>
            <person name="Martijn J."/>
            <person name="Lind A.E."/>
            <person name="van Eijk R."/>
            <person name="Schleper C."/>
            <person name="Guy L."/>
            <person name="Ettema T.J."/>
        </authorList>
    </citation>
    <scope>NUCLEOTIDE SEQUENCE</scope>
</reference>
<gene>
    <name evidence="1" type="ORF">LCGC14_0129910</name>
</gene>
<dbReference type="PROSITE" id="PS51257">
    <property type="entry name" value="PROKAR_LIPOPROTEIN"/>
    <property type="match status" value="1"/>
</dbReference>
<organism evidence="1">
    <name type="scientific">marine sediment metagenome</name>
    <dbReference type="NCBI Taxonomy" id="412755"/>
    <lineage>
        <taxon>unclassified sequences</taxon>
        <taxon>metagenomes</taxon>
        <taxon>ecological metagenomes</taxon>
    </lineage>
</organism>
<dbReference type="AlphaFoldDB" id="A0A0F9V8B7"/>
<dbReference type="EMBL" id="LAZR01000042">
    <property type="protein sequence ID" value="KKO00225.1"/>
    <property type="molecule type" value="Genomic_DNA"/>
</dbReference>
<evidence type="ECO:0000313" key="1">
    <source>
        <dbReference type="EMBL" id="KKO00225.1"/>
    </source>
</evidence>
<name>A0A0F9V8B7_9ZZZZ</name>
<proteinExistence type="predicted"/>
<dbReference type="Gene3D" id="2.60.120.260">
    <property type="entry name" value="Galactose-binding domain-like"/>
    <property type="match status" value="1"/>
</dbReference>
<accession>A0A0F9V8B7</accession>